<feature type="domain" description="ABC transmembrane type-1" evidence="12">
    <location>
        <begin position="816"/>
        <end position="1089"/>
    </location>
</feature>
<feature type="transmembrane region" description="Helical" evidence="10">
    <location>
        <begin position="950"/>
        <end position="969"/>
    </location>
</feature>
<dbReference type="PROSITE" id="PS50893">
    <property type="entry name" value="ABC_TRANSPORTER_2"/>
    <property type="match status" value="1"/>
</dbReference>
<evidence type="ECO:0000256" key="1">
    <source>
        <dbReference type="ARBA" id="ARBA00004141"/>
    </source>
</evidence>
<feature type="transmembrane region" description="Helical" evidence="10">
    <location>
        <begin position="416"/>
        <end position="437"/>
    </location>
</feature>
<feature type="transmembrane region" description="Helical" evidence="10">
    <location>
        <begin position="921"/>
        <end position="944"/>
    </location>
</feature>
<feature type="domain" description="ABC transmembrane type-1" evidence="12">
    <location>
        <begin position="135"/>
        <end position="432"/>
    </location>
</feature>
<dbReference type="CDD" id="cd03250">
    <property type="entry name" value="ABCC_MRP_domain1"/>
    <property type="match status" value="1"/>
</dbReference>
<keyword evidence="6" id="KW-0067">ATP-binding</keyword>
<name>A0AAW0DBK9_9AGAR</name>
<sequence length="1267" mass="140167">MKIWNPLHPPPAPPGFGAGKVVPERKALFLSKILLSWLDPLLKVGFTRPLQQDDLWSLPPDRLTTVLTDKLEKEFYTRTSNLQAESSEATPENSDGDLKPEGTKGETSASPKVETAKEDATLLKSLHTVFFVRWWAAGLLHVLAEGLRTTTPLLTRVILTWLVESYSFYGTTEEQRSALGISNEAPPGIGYGIGLAFALFAMLEVTSLMTNHYLRLSMTIGMYIRASVIGSVFRKSLRLSGKARAEHTTGQTMTIISTDATRMDQFIMYGHNVWIAPIQLIVGIALLIWTLGYSALVGLGVLIFGLPIQGILAFIIYGQRNKGVKITDNRVRLTTEGIRLLKYYAWEDFYTSQISDLRKGELDCIKNSTIAQSALIALVQLLPLLASVLSFITYSLSGHELSVAVIFTSLQFFNIIRIPFVFLPFVLSGLSDFLVALRRVQTYLNAEERPDPPSIDFDYKDALHIENATFAWDTVEGMGKKQKDDEKKDDKSSDAKDNKKKKGKGSKKEDVSDPILPVTKDDDKAVSELEEATETSEEEQKKPFQLNDINLRVPRGAFVAIVGRVGSGKSSLLQGILGEMKKVQGQCIFGGTLAYVPQTPWIRNATVRENIAGEDINEERFREVLRTCSLERDIELLPDGVDTEIGEKGINLSGGQKARVCLARAAYSSSDIVLLDDPLSAVDSYVGRSILENCFLNGPLSRRTRILVTHALHVLDKTDYIYVMEDGRISEEGTYQDLMQNGPIFSRLISEYGQQNMDAGRGRKEQITTDAADKDDGISKARDALMQAEERSTGAVTWSTYTRYLKHAGTIAWAPIVLALLSLTQASEVGSNLLLGFWTSESIEGFREGDYIAVYASLGAGQAIFTFFASYCVAIIGIRASYSMFRTALHKVLKSPVAFFDTTPMGRVLSRLSKDQDTLDTLLPLNMLTFLFIVFSVLGTVALVFYTLPLLGVIFAPMVVIYYFMALFYRRTSVEIKRLDSLSRSAFYSSYSETLTGLATVRAYRDENKATTDAETKLDAEMRAYYLTITLQRWLALRLDLFANILIWGIVVAAARGRASIDPAKIGVVISYALSITAVFSEMINTFAENEQNMNAAERLLVYTTLSPEKDEGQAKHVPDSAWPSRGEIVFSNVEFAYREGLPLVLKGVTFRVNSGEKIGIVGRTGAGKTSIIQALFRIAGLHGGSIKIDGIDVSSIPIDTLRQRIALVPQDSTLFLGTLRDNLDPLKTRTDAELISAMKRAWLISDEDPGKSDNKFSLDSTVGDEG</sequence>
<dbReference type="CDD" id="cd18606">
    <property type="entry name" value="ABC_6TM_YOR1_D2_like"/>
    <property type="match status" value="1"/>
</dbReference>
<dbReference type="CDD" id="cd18597">
    <property type="entry name" value="ABC_6TM_YOR1_D1_like"/>
    <property type="match status" value="1"/>
</dbReference>
<dbReference type="InterPro" id="IPR036640">
    <property type="entry name" value="ABC1_TM_sf"/>
</dbReference>
<keyword evidence="5" id="KW-0547">Nucleotide-binding</keyword>
<dbReference type="PANTHER" id="PTHR24223:SF456">
    <property type="entry name" value="MULTIDRUG RESISTANCE-ASSOCIATED PROTEIN LETHAL(2)03659"/>
    <property type="match status" value="1"/>
</dbReference>
<keyword evidence="3" id="KW-0813">Transport</keyword>
<dbReference type="GO" id="GO:0140359">
    <property type="term" value="F:ABC-type transporter activity"/>
    <property type="evidence" value="ECO:0007669"/>
    <property type="project" value="InterPro"/>
</dbReference>
<proteinExistence type="inferred from homology"/>
<evidence type="ECO:0000256" key="7">
    <source>
        <dbReference type="ARBA" id="ARBA00022989"/>
    </source>
</evidence>
<evidence type="ECO:0000259" key="11">
    <source>
        <dbReference type="PROSITE" id="PS50893"/>
    </source>
</evidence>
<dbReference type="SUPFAM" id="SSF52540">
    <property type="entry name" value="P-loop containing nucleoside triphosphate hydrolases"/>
    <property type="match status" value="2"/>
</dbReference>
<feature type="transmembrane region" description="Helical" evidence="10">
    <location>
        <begin position="1035"/>
        <end position="1054"/>
    </location>
</feature>
<dbReference type="InterPro" id="IPR017871">
    <property type="entry name" value="ABC_transporter-like_CS"/>
</dbReference>
<keyword evidence="7 10" id="KW-1133">Transmembrane helix</keyword>
<evidence type="ECO:0000256" key="6">
    <source>
        <dbReference type="ARBA" id="ARBA00022840"/>
    </source>
</evidence>
<feature type="compositionally biased region" description="Acidic residues" evidence="9">
    <location>
        <begin position="528"/>
        <end position="537"/>
    </location>
</feature>
<accession>A0AAW0DBK9</accession>
<dbReference type="InterPro" id="IPR011527">
    <property type="entry name" value="ABC1_TM_dom"/>
</dbReference>
<dbReference type="InterPro" id="IPR003439">
    <property type="entry name" value="ABC_transporter-like_ATP-bd"/>
</dbReference>
<evidence type="ECO:0000313" key="13">
    <source>
        <dbReference type="EMBL" id="KAK7049860.1"/>
    </source>
</evidence>
<evidence type="ECO:0000256" key="3">
    <source>
        <dbReference type="ARBA" id="ARBA00022448"/>
    </source>
</evidence>
<dbReference type="PANTHER" id="PTHR24223">
    <property type="entry name" value="ATP-BINDING CASSETTE SUB-FAMILY C"/>
    <property type="match status" value="1"/>
</dbReference>
<dbReference type="FunFam" id="3.40.50.300:FF:000997">
    <property type="entry name" value="Multidrug resistance-associated protein 1"/>
    <property type="match status" value="1"/>
</dbReference>
<dbReference type="Gene3D" id="3.40.50.300">
    <property type="entry name" value="P-loop containing nucleotide triphosphate hydrolases"/>
    <property type="match status" value="2"/>
</dbReference>
<dbReference type="GO" id="GO:0005524">
    <property type="term" value="F:ATP binding"/>
    <property type="evidence" value="ECO:0007669"/>
    <property type="project" value="UniProtKB-KW"/>
</dbReference>
<feature type="transmembrane region" description="Helical" evidence="10">
    <location>
        <begin position="1066"/>
        <end position="1084"/>
    </location>
</feature>
<feature type="transmembrane region" description="Helical" evidence="10">
    <location>
        <begin position="272"/>
        <end position="291"/>
    </location>
</feature>
<dbReference type="FunFam" id="1.20.1560.10:FF:000010">
    <property type="entry name" value="Multidrug resistance-associated ABC transporter"/>
    <property type="match status" value="1"/>
</dbReference>
<feature type="transmembrane region" description="Helical" evidence="10">
    <location>
        <begin position="811"/>
        <end position="839"/>
    </location>
</feature>
<feature type="transmembrane region" description="Helical" evidence="10">
    <location>
        <begin position="851"/>
        <end position="876"/>
    </location>
</feature>
<dbReference type="PROSITE" id="PS50929">
    <property type="entry name" value="ABC_TM1F"/>
    <property type="match status" value="2"/>
</dbReference>
<evidence type="ECO:0000313" key="14">
    <source>
        <dbReference type="Proteomes" id="UP001383192"/>
    </source>
</evidence>
<evidence type="ECO:0000256" key="5">
    <source>
        <dbReference type="ARBA" id="ARBA00022741"/>
    </source>
</evidence>
<dbReference type="FunFam" id="3.40.50.300:FF:004162">
    <property type="entry name" value="ATP binding cassette subfamily C member 5"/>
    <property type="match status" value="1"/>
</dbReference>
<feature type="domain" description="ABC transporter" evidence="11">
    <location>
        <begin position="527"/>
        <end position="751"/>
    </location>
</feature>
<keyword evidence="8 10" id="KW-0472">Membrane</keyword>
<dbReference type="Pfam" id="PF00664">
    <property type="entry name" value="ABC_membrane"/>
    <property type="match status" value="2"/>
</dbReference>
<feature type="region of interest" description="Disordered" evidence="9">
    <location>
        <begin position="479"/>
        <end position="543"/>
    </location>
</feature>
<comment type="subcellular location">
    <subcellularLocation>
        <location evidence="1">Membrane</location>
        <topology evidence="1">Multi-pass membrane protein</topology>
    </subcellularLocation>
</comment>
<feature type="region of interest" description="Disordered" evidence="9">
    <location>
        <begin position="1248"/>
        <end position="1267"/>
    </location>
</feature>
<gene>
    <name evidence="13" type="ORF">VNI00_005290</name>
</gene>
<dbReference type="InterPro" id="IPR050173">
    <property type="entry name" value="ABC_transporter_C-like"/>
</dbReference>
<reference evidence="13 14" key="1">
    <citation type="submission" date="2024-01" db="EMBL/GenBank/DDBJ databases">
        <title>A draft genome for a cacao thread blight-causing isolate of Paramarasmius palmivorus.</title>
        <authorList>
            <person name="Baruah I.K."/>
            <person name="Bukari Y."/>
            <person name="Amoako-Attah I."/>
            <person name="Meinhardt L.W."/>
            <person name="Bailey B.A."/>
            <person name="Cohen S.P."/>
        </authorList>
    </citation>
    <scope>NUCLEOTIDE SEQUENCE [LARGE SCALE GENOMIC DNA]</scope>
    <source>
        <strain evidence="13 14">GH-12</strain>
    </source>
</reference>
<organism evidence="13 14">
    <name type="scientific">Paramarasmius palmivorus</name>
    <dbReference type="NCBI Taxonomy" id="297713"/>
    <lineage>
        <taxon>Eukaryota</taxon>
        <taxon>Fungi</taxon>
        <taxon>Dikarya</taxon>
        <taxon>Basidiomycota</taxon>
        <taxon>Agaricomycotina</taxon>
        <taxon>Agaricomycetes</taxon>
        <taxon>Agaricomycetidae</taxon>
        <taxon>Agaricales</taxon>
        <taxon>Marasmiineae</taxon>
        <taxon>Marasmiaceae</taxon>
        <taxon>Paramarasmius</taxon>
    </lineage>
</organism>
<evidence type="ECO:0008006" key="15">
    <source>
        <dbReference type="Google" id="ProtNLM"/>
    </source>
</evidence>
<keyword evidence="14" id="KW-1185">Reference proteome</keyword>
<dbReference type="PROSITE" id="PS00211">
    <property type="entry name" value="ABC_TRANSPORTER_1"/>
    <property type="match status" value="1"/>
</dbReference>
<dbReference type="GO" id="GO:0016020">
    <property type="term" value="C:membrane"/>
    <property type="evidence" value="ECO:0007669"/>
    <property type="project" value="UniProtKB-SubCell"/>
</dbReference>
<comment type="caution">
    <text evidence="13">The sequence shown here is derived from an EMBL/GenBank/DDBJ whole genome shotgun (WGS) entry which is preliminary data.</text>
</comment>
<evidence type="ECO:0000256" key="8">
    <source>
        <dbReference type="ARBA" id="ARBA00023136"/>
    </source>
</evidence>
<dbReference type="AlphaFoldDB" id="A0AAW0DBK9"/>
<feature type="compositionally biased region" description="Basic and acidic residues" evidence="9">
    <location>
        <begin position="479"/>
        <end position="497"/>
    </location>
</feature>
<dbReference type="EMBL" id="JAYKXP010000015">
    <property type="protein sequence ID" value="KAK7049860.1"/>
    <property type="molecule type" value="Genomic_DNA"/>
</dbReference>
<dbReference type="InterPro" id="IPR003593">
    <property type="entry name" value="AAA+_ATPase"/>
</dbReference>
<dbReference type="Proteomes" id="UP001383192">
    <property type="component" value="Unassembled WGS sequence"/>
</dbReference>
<dbReference type="SUPFAM" id="SSF90123">
    <property type="entry name" value="ABC transporter transmembrane region"/>
    <property type="match status" value="2"/>
</dbReference>
<feature type="transmembrane region" description="Helical" evidence="10">
    <location>
        <begin position="189"/>
        <end position="207"/>
    </location>
</feature>
<feature type="region of interest" description="Disordered" evidence="9">
    <location>
        <begin position="80"/>
        <end position="114"/>
    </location>
</feature>
<evidence type="ECO:0000256" key="10">
    <source>
        <dbReference type="SAM" id="Phobius"/>
    </source>
</evidence>
<dbReference type="SMART" id="SM00382">
    <property type="entry name" value="AAA"/>
    <property type="match status" value="2"/>
</dbReference>
<dbReference type="Pfam" id="PF00005">
    <property type="entry name" value="ABC_tran"/>
    <property type="match status" value="2"/>
</dbReference>
<dbReference type="Gene3D" id="1.20.1560.10">
    <property type="entry name" value="ABC transporter type 1, transmembrane domain"/>
    <property type="match status" value="2"/>
</dbReference>
<protein>
    <recommendedName>
        <fullName evidence="15">Multidrug resistance-associated ABC transporter</fullName>
    </recommendedName>
</protein>
<dbReference type="InterPro" id="IPR027417">
    <property type="entry name" value="P-loop_NTPase"/>
</dbReference>
<feature type="compositionally biased region" description="Polar residues" evidence="9">
    <location>
        <begin position="80"/>
        <end position="93"/>
    </location>
</feature>
<evidence type="ECO:0000259" key="12">
    <source>
        <dbReference type="PROSITE" id="PS50929"/>
    </source>
</evidence>
<evidence type="ECO:0000256" key="2">
    <source>
        <dbReference type="ARBA" id="ARBA00009726"/>
    </source>
</evidence>
<evidence type="ECO:0000256" key="4">
    <source>
        <dbReference type="ARBA" id="ARBA00022692"/>
    </source>
</evidence>
<feature type="transmembrane region" description="Helical" evidence="10">
    <location>
        <begin position="375"/>
        <end position="396"/>
    </location>
</feature>
<comment type="similarity">
    <text evidence="2">Belongs to the ABC transporter superfamily. ABCC family. Conjugate transporter (TC 3.A.1.208) subfamily.</text>
</comment>
<feature type="transmembrane region" description="Helical" evidence="10">
    <location>
        <begin position="297"/>
        <end position="317"/>
    </location>
</feature>
<dbReference type="GO" id="GO:0016887">
    <property type="term" value="F:ATP hydrolysis activity"/>
    <property type="evidence" value="ECO:0007669"/>
    <property type="project" value="InterPro"/>
</dbReference>
<keyword evidence="4 10" id="KW-0812">Transmembrane</keyword>
<evidence type="ECO:0000256" key="9">
    <source>
        <dbReference type="SAM" id="MobiDB-lite"/>
    </source>
</evidence>